<accession>A0AAV8XGH2</accession>
<dbReference type="CDD" id="cd00190">
    <property type="entry name" value="Tryp_SPc"/>
    <property type="match status" value="1"/>
</dbReference>
<dbReference type="FunFam" id="2.40.10.10:FF:000006">
    <property type="entry name" value="Serine proteinase stubble"/>
    <property type="match status" value="1"/>
</dbReference>
<dbReference type="SUPFAM" id="SSF50494">
    <property type="entry name" value="Trypsin-like serine proteases"/>
    <property type="match status" value="1"/>
</dbReference>
<dbReference type="PANTHER" id="PTHR24252">
    <property type="entry name" value="ACROSIN-RELATED"/>
    <property type="match status" value="1"/>
</dbReference>
<dbReference type="SMART" id="SM00020">
    <property type="entry name" value="Tryp_SPc"/>
    <property type="match status" value="1"/>
</dbReference>
<dbReference type="InterPro" id="IPR001254">
    <property type="entry name" value="Trypsin_dom"/>
</dbReference>
<keyword evidence="1" id="KW-0645">Protease</keyword>
<dbReference type="AlphaFoldDB" id="A0AAV8XGH2"/>
<dbReference type="Gene3D" id="2.40.10.10">
    <property type="entry name" value="Trypsin-like serine proteases"/>
    <property type="match status" value="1"/>
</dbReference>
<evidence type="ECO:0000256" key="1">
    <source>
        <dbReference type="ARBA" id="ARBA00022670"/>
    </source>
</evidence>
<dbReference type="PANTHER" id="PTHR24252:SF8">
    <property type="entry name" value="ACROSIN"/>
    <property type="match status" value="1"/>
</dbReference>
<evidence type="ECO:0000256" key="5">
    <source>
        <dbReference type="SAM" id="MobiDB-lite"/>
    </source>
</evidence>
<dbReference type="GO" id="GO:0006508">
    <property type="term" value="P:proteolysis"/>
    <property type="evidence" value="ECO:0007669"/>
    <property type="project" value="UniProtKB-KW"/>
</dbReference>
<name>A0AAV8XGH2_9CUCU</name>
<dbReference type="InterPro" id="IPR043504">
    <property type="entry name" value="Peptidase_S1_PA_chymotrypsin"/>
</dbReference>
<feature type="region of interest" description="Disordered" evidence="5">
    <location>
        <begin position="37"/>
        <end position="63"/>
    </location>
</feature>
<sequence>MELIIWCFEDYKTKVIVQPNPNIISATKSHSNIKSVATTVQHEPPDKPKRPKTTTREAPHKPPSNFHKLYNLYGLVTSRPGTRLSEGMQVTENIVESKPLRIKNPYANRTYEQYLNANNPHRGNVIDWFLGIVGIRPPDPSPAPVKPSKDCPACMGVTPPDPNPPSMKPAKECPACTCGQTYKRIRIVGGIETMVNEYVWMTALMYNNRFLCGASLINNKYILTAAHCVNGFSREKFSAVFLDHDRSTPYETQTIMRKIKNIYRHSSYGSSGIYNNDIALMQLDQEIPLTGMIRPVCLPPTGKSFTNFKGIAVGWGATKEHGQVSNKLQEVTVPIMSNVECRKTGYGYKITDNMLCAGYHDGKKDSCQSMSKVLVDLRIVSWGEGCAQANFPGVYTRVNRYISWIKSNTRDACYC</sequence>
<evidence type="ECO:0000256" key="3">
    <source>
        <dbReference type="ARBA" id="ARBA00022825"/>
    </source>
</evidence>
<evidence type="ECO:0000256" key="4">
    <source>
        <dbReference type="ARBA" id="ARBA00023157"/>
    </source>
</evidence>
<dbReference type="GO" id="GO:0004252">
    <property type="term" value="F:serine-type endopeptidase activity"/>
    <property type="evidence" value="ECO:0007669"/>
    <property type="project" value="InterPro"/>
</dbReference>
<keyword evidence="3" id="KW-0720">Serine protease</keyword>
<keyword evidence="2" id="KW-0378">Hydrolase</keyword>
<organism evidence="7 8">
    <name type="scientific">Aromia moschata</name>
    <dbReference type="NCBI Taxonomy" id="1265417"/>
    <lineage>
        <taxon>Eukaryota</taxon>
        <taxon>Metazoa</taxon>
        <taxon>Ecdysozoa</taxon>
        <taxon>Arthropoda</taxon>
        <taxon>Hexapoda</taxon>
        <taxon>Insecta</taxon>
        <taxon>Pterygota</taxon>
        <taxon>Neoptera</taxon>
        <taxon>Endopterygota</taxon>
        <taxon>Coleoptera</taxon>
        <taxon>Polyphaga</taxon>
        <taxon>Cucujiformia</taxon>
        <taxon>Chrysomeloidea</taxon>
        <taxon>Cerambycidae</taxon>
        <taxon>Cerambycinae</taxon>
        <taxon>Callichromatini</taxon>
        <taxon>Aromia</taxon>
    </lineage>
</organism>
<proteinExistence type="predicted"/>
<dbReference type="Proteomes" id="UP001162162">
    <property type="component" value="Unassembled WGS sequence"/>
</dbReference>
<reference evidence="7" key="1">
    <citation type="journal article" date="2023" name="Insect Mol. Biol.">
        <title>Genome sequencing provides insights into the evolution of gene families encoding plant cell wall-degrading enzymes in longhorned beetles.</title>
        <authorList>
            <person name="Shin N.R."/>
            <person name="Okamura Y."/>
            <person name="Kirsch R."/>
            <person name="Pauchet Y."/>
        </authorList>
    </citation>
    <scope>NUCLEOTIDE SEQUENCE</scope>
    <source>
        <strain evidence="7">AMC_N1</strain>
    </source>
</reference>
<protein>
    <recommendedName>
        <fullName evidence="6">Peptidase S1 domain-containing protein</fullName>
    </recommendedName>
</protein>
<feature type="compositionally biased region" description="Basic and acidic residues" evidence="5">
    <location>
        <begin position="43"/>
        <end position="60"/>
    </location>
</feature>
<dbReference type="EMBL" id="JAPWTK010000618">
    <property type="protein sequence ID" value="KAJ8937782.1"/>
    <property type="molecule type" value="Genomic_DNA"/>
</dbReference>
<evidence type="ECO:0000313" key="8">
    <source>
        <dbReference type="Proteomes" id="UP001162162"/>
    </source>
</evidence>
<evidence type="ECO:0000259" key="6">
    <source>
        <dbReference type="PROSITE" id="PS50240"/>
    </source>
</evidence>
<feature type="domain" description="Peptidase S1" evidence="6">
    <location>
        <begin position="187"/>
        <end position="410"/>
    </location>
</feature>
<dbReference type="PRINTS" id="PR00722">
    <property type="entry name" value="CHYMOTRYPSIN"/>
</dbReference>
<dbReference type="Pfam" id="PF00089">
    <property type="entry name" value="Trypsin"/>
    <property type="match status" value="1"/>
</dbReference>
<dbReference type="InterPro" id="IPR018114">
    <property type="entry name" value="TRYPSIN_HIS"/>
</dbReference>
<evidence type="ECO:0000313" key="7">
    <source>
        <dbReference type="EMBL" id="KAJ8937782.1"/>
    </source>
</evidence>
<dbReference type="PROSITE" id="PS00134">
    <property type="entry name" value="TRYPSIN_HIS"/>
    <property type="match status" value="1"/>
</dbReference>
<gene>
    <name evidence="7" type="ORF">NQ318_012262</name>
</gene>
<dbReference type="InterPro" id="IPR001314">
    <property type="entry name" value="Peptidase_S1A"/>
</dbReference>
<keyword evidence="4" id="KW-1015">Disulfide bond</keyword>
<keyword evidence="8" id="KW-1185">Reference proteome</keyword>
<dbReference type="InterPro" id="IPR009003">
    <property type="entry name" value="Peptidase_S1_PA"/>
</dbReference>
<comment type="caution">
    <text evidence="7">The sequence shown here is derived from an EMBL/GenBank/DDBJ whole genome shotgun (WGS) entry which is preliminary data.</text>
</comment>
<dbReference type="PROSITE" id="PS50240">
    <property type="entry name" value="TRYPSIN_DOM"/>
    <property type="match status" value="1"/>
</dbReference>
<evidence type="ECO:0000256" key="2">
    <source>
        <dbReference type="ARBA" id="ARBA00022801"/>
    </source>
</evidence>